<keyword evidence="2 4" id="KW-0378">Hydrolase</keyword>
<keyword evidence="6" id="KW-1185">Reference proteome</keyword>
<evidence type="ECO:0000256" key="1">
    <source>
        <dbReference type="ARBA" id="ARBA00009865"/>
    </source>
</evidence>
<reference evidence="5 6" key="1">
    <citation type="journal article" date="2024" name="IMA Fungus">
        <title>IMA Genome - F19 : A genome assembly and annotation guide to empower mycologists, including annotated draft genome sequences of Ceratocystis pirilliformis, Diaporthe australafricana, Fusarium ophioides, Paecilomyces lecythidis, and Sporothrix stenoceras.</title>
        <authorList>
            <person name="Aylward J."/>
            <person name="Wilson A.M."/>
            <person name="Visagie C.M."/>
            <person name="Spraker J."/>
            <person name="Barnes I."/>
            <person name="Buitendag C."/>
            <person name="Ceriani C."/>
            <person name="Del Mar Angel L."/>
            <person name="du Plessis D."/>
            <person name="Fuchs T."/>
            <person name="Gasser K."/>
            <person name="Kramer D."/>
            <person name="Li W."/>
            <person name="Munsamy K."/>
            <person name="Piso A."/>
            <person name="Price J.L."/>
            <person name="Sonnekus B."/>
            <person name="Thomas C."/>
            <person name="van der Nest A."/>
            <person name="van Dijk A."/>
            <person name="van Heerden A."/>
            <person name="van Vuuren N."/>
            <person name="Yilmaz N."/>
            <person name="Duong T.A."/>
            <person name="van der Merwe N.A."/>
            <person name="Wingfield M.J."/>
            <person name="Wingfield B.D."/>
        </authorList>
    </citation>
    <scope>NUCLEOTIDE SEQUENCE [LARGE SCALE GENOMIC DNA]</scope>
    <source>
        <strain evidence="5 6">CMW 5346</strain>
    </source>
</reference>
<proteinExistence type="inferred from homology"/>
<organism evidence="5 6">
    <name type="scientific">Sporothrix stenoceras</name>
    <dbReference type="NCBI Taxonomy" id="5173"/>
    <lineage>
        <taxon>Eukaryota</taxon>
        <taxon>Fungi</taxon>
        <taxon>Dikarya</taxon>
        <taxon>Ascomycota</taxon>
        <taxon>Pezizomycotina</taxon>
        <taxon>Sordariomycetes</taxon>
        <taxon>Sordariomycetidae</taxon>
        <taxon>Ophiostomatales</taxon>
        <taxon>Ophiostomataceae</taxon>
        <taxon>Sporothrix</taxon>
    </lineage>
</organism>
<dbReference type="Gene3D" id="2.115.10.20">
    <property type="entry name" value="Glycosyl hydrolase domain, family 43"/>
    <property type="match status" value="1"/>
</dbReference>
<keyword evidence="3 4" id="KW-0326">Glycosidase</keyword>
<sequence length="305" mass="33802">MPSPILAGFQPDPSIVRVGDDYFLATSSFEYTPGVPIYHSKDLKKWTLIGHALTRSSQLVIADGVEPGGGVWAPTLRYHDGAFYLATSSFSRFCPQQNIRLFPRGFYVKTTNIWDDAAWSDPVYFDVSGFDQDLFWDNGRVYLSTTHPKIGEVDQPVNQPPSVPRLNFAIHLCEVDLATGRSLSPSVMIKDSHIGSCIAEGSHLYRRGKYYYLLVAEGGTGVLHSECVYRSTEGVHGPWETAPHNPILKSQGEGDDVQNTGHVDQVEDGKGDWWAVLLGVRPLKGVDGAMRTSVFGEFYSWQGEI</sequence>
<dbReference type="SUPFAM" id="SSF75005">
    <property type="entry name" value="Arabinanase/levansucrase/invertase"/>
    <property type="match status" value="1"/>
</dbReference>
<evidence type="ECO:0008006" key="7">
    <source>
        <dbReference type="Google" id="ProtNLM"/>
    </source>
</evidence>
<evidence type="ECO:0000256" key="2">
    <source>
        <dbReference type="ARBA" id="ARBA00022801"/>
    </source>
</evidence>
<name>A0ABR3Z607_9PEZI</name>
<dbReference type="PANTHER" id="PTHR42812">
    <property type="entry name" value="BETA-XYLOSIDASE"/>
    <property type="match status" value="1"/>
</dbReference>
<evidence type="ECO:0000256" key="4">
    <source>
        <dbReference type="RuleBase" id="RU361187"/>
    </source>
</evidence>
<comment type="caution">
    <text evidence="5">The sequence shown here is derived from an EMBL/GenBank/DDBJ whole genome shotgun (WGS) entry which is preliminary data.</text>
</comment>
<dbReference type="InterPro" id="IPR051795">
    <property type="entry name" value="Glycosyl_Hydrlase_43"/>
</dbReference>
<dbReference type="Proteomes" id="UP001583186">
    <property type="component" value="Unassembled WGS sequence"/>
</dbReference>
<dbReference type="InterPro" id="IPR023296">
    <property type="entry name" value="Glyco_hydro_beta-prop_sf"/>
</dbReference>
<comment type="similarity">
    <text evidence="1 4">Belongs to the glycosyl hydrolase 43 family.</text>
</comment>
<dbReference type="EMBL" id="JAWCUI010000026">
    <property type="protein sequence ID" value="KAL1895647.1"/>
    <property type="molecule type" value="Genomic_DNA"/>
</dbReference>
<dbReference type="InterPro" id="IPR006710">
    <property type="entry name" value="Glyco_hydro_43"/>
</dbReference>
<gene>
    <name evidence="5" type="ORF">Sste5346_005117</name>
</gene>
<evidence type="ECO:0000313" key="5">
    <source>
        <dbReference type="EMBL" id="KAL1895647.1"/>
    </source>
</evidence>
<evidence type="ECO:0000313" key="6">
    <source>
        <dbReference type="Proteomes" id="UP001583186"/>
    </source>
</evidence>
<dbReference type="PANTHER" id="PTHR42812:SF16">
    <property type="entry name" value="HYDROLASE, PUTATIVE (AFU_ORTHOLOGUE AFUA_7G06110)-RELATED"/>
    <property type="match status" value="1"/>
</dbReference>
<dbReference type="CDD" id="cd18617">
    <property type="entry name" value="GH43_XynB-like"/>
    <property type="match status" value="1"/>
</dbReference>
<evidence type="ECO:0000256" key="3">
    <source>
        <dbReference type="ARBA" id="ARBA00023295"/>
    </source>
</evidence>
<dbReference type="Pfam" id="PF04616">
    <property type="entry name" value="Glyco_hydro_43"/>
    <property type="match status" value="1"/>
</dbReference>
<protein>
    <recommendedName>
        <fullName evidence="7">Glycoside hydrolase family 43 protein</fullName>
    </recommendedName>
</protein>
<accession>A0ABR3Z607</accession>